<dbReference type="Proteomes" id="UP000309788">
    <property type="component" value="Unassembled WGS sequence"/>
</dbReference>
<organism evidence="1 2">
    <name type="scientific">Dyadobacter sediminis</name>
    <dbReference type="NCBI Taxonomy" id="1493691"/>
    <lineage>
        <taxon>Bacteria</taxon>
        <taxon>Pseudomonadati</taxon>
        <taxon>Bacteroidota</taxon>
        <taxon>Cytophagia</taxon>
        <taxon>Cytophagales</taxon>
        <taxon>Spirosomataceae</taxon>
        <taxon>Dyadobacter</taxon>
    </lineage>
</organism>
<reference evidence="1 2" key="1">
    <citation type="submission" date="2019-05" db="EMBL/GenBank/DDBJ databases">
        <authorList>
            <person name="Qu J.-H."/>
        </authorList>
    </citation>
    <scope>NUCLEOTIDE SEQUENCE [LARGE SCALE GENOMIC DNA]</scope>
    <source>
        <strain evidence="1 2">Z12</strain>
    </source>
</reference>
<dbReference type="AlphaFoldDB" id="A0A5R9KJT7"/>
<accession>A0A5R9KJT7</accession>
<proteinExistence type="predicted"/>
<comment type="caution">
    <text evidence="1">The sequence shown here is derived from an EMBL/GenBank/DDBJ whole genome shotgun (WGS) entry which is preliminary data.</text>
</comment>
<gene>
    <name evidence="1" type="ORF">FEM55_04850</name>
</gene>
<sequence length="457" mass="52441">MSKHLHEKSCWTENAPDGSERHLFKIQHKGLGTYRILKDLHPGLLNKKAENQFRLWDQQWSAILSQNDVLVSKTKTPALAGEATAKARKAIQEIEDIAVESTPMHLGDLSWNALTDHSAFPETDPAELLQRELMHFEEIPEPALHVPPEKPDEADFIPELTFAARKLGFLADRSIARQQKKYHEAIAEWETQTVKLNHENDNLRKIYHAEKARFEAGRQQLIAKYEKAGIVWKRRKTEFYRNQNELNAYVSGLRQSYAYHEPTAVIAYNELILNNVAYPAGFPKDFDLEYNPETKMLVAEYILPSPFHFPLLKEIKYNSSTKDFENHYLSKEQLAGLFETTLYKITLRALHELFTFDDAHAIDTIVFNGWIESVNKRTRKTGTECILSVKADKSKFQKINLTNIDPKTLFENLNGAAASRLIDMVPVNPIAQLNLYDKRFGPSQGGLLSQNYNFVCV</sequence>
<evidence type="ECO:0000313" key="1">
    <source>
        <dbReference type="EMBL" id="TLU96465.1"/>
    </source>
</evidence>
<dbReference type="OrthoDB" id="9803736at2"/>
<keyword evidence="2" id="KW-1185">Reference proteome</keyword>
<name>A0A5R9KJT7_9BACT</name>
<evidence type="ECO:0000313" key="2">
    <source>
        <dbReference type="Proteomes" id="UP000309788"/>
    </source>
</evidence>
<protein>
    <recommendedName>
        <fullName evidence="3">Restriction endonuclease</fullName>
    </recommendedName>
</protein>
<dbReference type="RefSeq" id="WP_138280159.1">
    <property type="nucleotide sequence ID" value="NZ_BMGE01000001.1"/>
</dbReference>
<dbReference type="EMBL" id="VCEI01000011">
    <property type="protein sequence ID" value="TLU96465.1"/>
    <property type="molecule type" value="Genomic_DNA"/>
</dbReference>
<evidence type="ECO:0008006" key="3">
    <source>
        <dbReference type="Google" id="ProtNLM"/>
    </source>
</evidence>